<keyword evidence="5" id="KW-0378">Hydrolase</keyword>
<dbReference type="Pfam" id="PF17917">
    <property type="entry name" value="RT_RNaseH"/>
    <property type="match status" value="1"/>
</dbReference>
<feature type="non-terminal residue" evidence="8">
    <location>
        <position position="51"/>
    </location>
</feature>
<evidence type="ECO:0000259" key="7">
    <source>
        <dbReference type="Pfam" id="PF17917"/>
    </source>
</evidence>
<dbReference type="GO" id="GO:0016787">
    <property type="term" value="F:hydrolase activity"/>
    <property type="evidence" value="ECO:0007669"/>
    <property type="project" value="UniProtKB-KW"/>
</dbReference>
<organism evidence="8 9">
    <name type="scientific">Trifolium medium</name>
    <dbReference type="NCBI Taxonomy" id="97028"/>
    <lineage>
        <taxon>Eukaryota</taxon>
        <taxon>Viridiplantae</taxon>
        <taxon>Streptophyta</taxon>
        <taxon>Embryophyta</taxon>
        <taxon>Tracheophyta</taxon>
        <taxon>Spermatophyta</taxon>
        <taxon>Magnoliopsida</taxon>
        <taxon>eudicotyledons</taxon>
        <taxon>Gunneridae</taxon>
        <taxon>Pentapetalae</taxon>
        <taxon>rosids</taxon>
        <taxon>fabids</taxon>
        <taxon>Fabales</taxon>
        <taxon>Fabaceae</taxon>
        <taxon>Papilionoideae</taxon>
        <taxon>50 kb inversion clade</taxon>
        <taxon>NPAAA clade</taxon>
        <taxon>Hologalegina</taxon>
        <taxon>IRL clade</taxon>
        <taxon>Trifolieae</taxon>
        <taxon>Trifolium</taxon>
    </lineage>
</organism>
<evidence type="ECO:0000256" key="5">
    <source>
        <dbReference type="ARBA" id="ARBA00022801"/>
    </source>
</evidence>
<keyword evidence="4" id="KW-0255">Endonuclease</keyword>
<feature type="domain" description="Reverse transcriptase RNase H-like" evidence="7">
    <location>
        <begin position="2"/>
        <end position="36"/>
    </location>
</feature>
<evidence type="ECO:0000256" key="6">
    <source>
        <dbReference type="ARBA" id="ARBA00022918"/>
    </source>
</evidence>
<keyword evidence="1" id="KW-0808">Transferase</keyword>
<keyword evidence="3" id="KW-0540">Nuclease</keyword>
<reference evidence="8 9" key="1">
    <citation type="journal article" date="2018" name="Front. Plant Sci.">
        <title>Red Clover (Trifolium pratense) and Zigzag Clover (T. medium) - A Picture of Genomic Similarities and Differences.</title>
        <authorList>
            <person name="Dluhosova J."/>
            <person name="Istvanek J."/>
            <person name="Nedelnik J."/>
            <person name="Repkova J."/>
        </authorList>
    </citation>
    <scope>NUCLEOTIDE SEQUENCE [LARGE SCALE GENOMIC DNA]</scope>
    <source>
        <strain evidence="9">cv. 10/8</strain>
        <tissue evidence="8">Leaf</tissue>
    </source>
</reference>
<name>A0A392SEC4_9FABA</name>
<dbReference type="SUPFAM" id="SSF56672">
    <property type="entry name" value="DNA/RNA polymerases"/>
    <property type="match status" value="1"/>
</dbReference>
<evidence type="ECO:0000313" key="8">
    <source>
        <dbReference type="EMBL" id="MCI46792.1"/>
    </source>
</evidence>
<dbReference type="GO" id="GO:0003964">
    <property type="term" value="F:RNA-directed DNA polymerase activity"/>
    <property type="evidence" value="ECO:0007669"/>
    <property type="project" value="UniProtKB-KW"/>
</dbReference>
<proteinExistence type="predicted"/>
<dbReference type="InterPro" id="IPR041373">
    <property type="entry name" value="RT_RNaseH"/>
</dbReference>
<dbReference type="EMBL" id="LXQA010362730">
    <property type="protein sequence ID" value="MCI46792.1"/>
    <property type="molecule type" value="Genomic_DNA"/>
</dbReference>
<keyword evidence="2" id="KW-0548">Nucleotidyltransferase</keyword>
<keyword evidence="6" id="KW-0695">RNA-directed DNA polymerase</keyword>
<comment type="caution">
    <text evidence="8">The sequence shown here is derived from an EMBL/GenBank/DDBJ whole genome shotgun (WGS) entry which is preliminary data.</text>
</comment>
<sequence length="51" mass="5691">MCDASDYLVGAVLGQRHEKCFHAIYYASKVMNEYQSPVVFGMCGLCVSIRV</sequence>
<evidence type="ECO:0000256" key="2">
    <source>
        <dbReference type="ARBA" id="ARBA00022695"/>
    </source>
</evidence>
<evidence type="ECO:0000256" key="3">
    <source>
        <dbReference type="ARBA" id="ARBA00022722"/>
    </source>
</evidence>
<evidence type="ECO:0000313" key="9">
    <source>
        <dbReference type="Proteomes" id="UP000265520"/>
    </source>
</evidence>
<accession>A0A392SEC4</accession>
<evidence type="ECO:0000256" key="1">
    <source>
        <dbReference type="ARBA" id="ARBA00022679"/>
    </source>
</evidence>
<dbReference type="Proteomes" id="UP000265520">
    <property type="component" value="Unassembled WGS sequence"/>
</dbReference>
<evidence type="ECO:0000256" key="4">
    <source>
        <dbReference type="ARBA" id="ARBA00022759"/>
    </source>
</evidence>
<dbReference type="GO" id="GO:0004519">
    <property type="term" value="F:endonuclease activity"/>
    <property type="evidence" value="ECO:0007669"/>
    <property type="project" value="UniProtKB-KW"/>
</dbReference>
<keyword evidence="9" id="KW-1185">Reference proteome</keyword>
<protein>
    <recommendedName>
        <fullName evidence="7">Reverse transcriptase RNase H-like domain-containing protein</fullName>
    </recommendedName>
</protein>
<dbReference type="InterPro" id="IPR043502">
    <property type="entry name" value="DNA/RNA_pol_sf"/>
</dbReference>
<dbReference type="AlphaFoldDB" id="A0A392SEC4"/>